<protein>
    <recommendedName>
        <fullName evidence="4">Retrovirus-related Pol polyprotein from transposon TNT 1-94</fullName>
    </recommendedName>
</protein>
<comment type="caution">
    <text evidence="2">The sequence shown here is derived from an EMBL/GenBank/DDBJ whole genome shotgun (WGS) entry which is preliminary data.</text>
</comment>
<proteinExistence type="predicted"/>
<keyword evidence="3" id="KW-1185">Reference proteome</keyword>
<dbReference type="PANTHER" id="PTHR34222:SF99">
    <property type="entry name" value="PROTEIN, PUTATIVE-RELATED"/>
    <property type="match status" value="1"/>
</dbReference>
<gene>
    <name evidence="2" type="ORF">BUALT_Bualt11G0064500</name>
</gene>
<accession>A0AAV6X1G6</accession>
<feature type="compositionally biased region" description="Polar residues" evidence="1">
    <location>
        <begin position="63"/>
        <end position="75"/>
    </location>
</feature>
<feature type="region of interest" description="Disordered" evidence="1">
    <location>
        <begin position="63"/>
        <end position="94"/>
    </location>
</feature>
<evidence type="ECO:0000313" key="3">
    <source>
        <dbReference type="Proteomes" id="UP000826271"/>
    </source>
</evidence>
<dbReference type="PANTHER" id="PTHR34222">
    <property type="entry name" value="GAG_PRE-INTEGRS DOMAIN-CONTAINING PROTEIN"/>
    <property type="match status" value="1"/>
</dbReference>
<evidence type="ECO:0000256" key="1">
    <source>
        <dbReference type="SAM" id="MobiDB-lite"/>
    </source>
</evidence>
<dbReference type="AlphaFoldDB" id="A0AAV6X1G6"/>
<reference evidence="2" key="1">
    <citation type="submission" date="2019-10" db="EMBL/GenBank/DDBJ databases">
        <authorList>
            <person name="Zhang R."/>
            <person name="Pan Y."/>
            <person name="Wang J."/>
            <person name="Ma R."/>
            <person name="Yu S."/>
        </authorList>
    </citation>
    <scope>NUCLEOTIDE SEQUENCE</scope>
    <source>
        <strain evidence="2">LA-IB0</strain>
        <tissue evidence="2">Leaf</tissue>
    </source>
</reference>
<feature type="compositionally biased region" description="Basic and acidic residues" evidence="1">
    <location>
        <begin position="76"/>
        <end position="94"/>
    </location>
</feature>
<dbReference type="Proteomes" id="UP000826271">
    <property type="component" value="Unassembled WGS sequence"/>
</dbReference>
<sequence length="94" mass="10786">MQFLMGLNDEYKPARGQILLMQPLPSIEDAYCMVEQEEKQTNNNSVISMDINTTAMYTNTENQQKNWSRNGNGKNTQDHVLRNQVEIGKHLDGL</sequence>
<name>A0AAV6X1G6_9LAMI</name>
<dbReference type="EMBL" id="WHWC01000011">
    <property type="protein sequence ID" value="KAG8373817.1"/>
    <property type="molecule type" value="Genomic_DNA"/>
</dbReference>
<evidence type="ECO:0000313" key="2">
    <source>
        <dbReference type="EMBL" id="KAG8373817.1"/>
    </source>
</evidence>
<evidence type="ECO:0008006" key="4">
    <source>
        <dbReference type="Google" id="ProtNLM"/>
    </source>
</evidence>
<organism evidence="2 3">
    <name type="scientific">Buddleja alternifolia</name>
    <dbReference type="NCBI Taxonomy" id="168488"/>
    <lineage>
        <taxon>Eukaryota</taxon>
        <taxon>Viridiplantae</taxon>
        <taxon>Streptophyta</taxon>
        <taxon>Embryophyta</taxon>
        <taxon>Tracheophyta</taxon>
        <taxon>Spermatophyta</taxon>
        <taxon>Magnoliopsida</taxon>
        <taxon>eudicotyledons</taxon>
        <taxon>Gunneridae</taxon>
        <taxon>Pentapetalae</taxon>
        <taxon>asterids</taxon>
        <taxon>lamiids</taxon>
        <taxon>Lamiales</taxon>
        <taxon>Scrophulariaceae</taxon>
        <taxon>Buddlejeae</taxon>
        <taxon>Buddleja</taxon>
    </lineage>
</organism>